<dbReference type="Proteomes" id="UP000234512">
    <property type="component" value="Unassembled WGS sequence"/>
</dbReference>
<dbReference type="OrthoDB" id="9793828at2"/>
<reference evidence="7 10" key="2">
    <citation type="journal article" date="2018" name="Genome Announc.">
        <title>Draft Genome Sequence of Lactobacillus paracasei DUP 13076, Which Exhibits Potent Antipathogenic Effects against Salmonella enterica Serovars Enteritidis, Typhimurium, and Heidelberg.</title>
        <authorList>
            <person name="Muyyarikkandy M.S."/>
            <person name="Alqahtani F.H."/>
            <person name="Mandoiu I."/>
            <person name="Amalaradjou M.A."/>
        </authorList>
    </citation>
    <scope>NUCLEOTIDE SEQUENCE [LARGE SCALE GENOMIC DNA]</scope>
    <source>
        <strain evidence="7 10">DUP 13076</strain>
    </source>
</reference>
<evidence type="ECO:0000313" key="10">
    <source>
        <dbReference type="Proteomes" id="UP000234512"/>
    </source>
</evidence>
<evidence type="ECO:0000313" key="11">
    <source>
        <dbReference type="Proteomes" id="UP000284123"/>
    </source>
</evidence>
<feature type="transmembrane region" description="Helical" evidence="6">
    <location>
        <begin position="206"/>
        <end position="229"/>
    </location>
</feature>
<name>A0A0E2LUG6_LACPA</name>
<dbReference type="Pfam" id="PF01027">
    <property type="entry name" value="Bax1-I"/>
    <property type="match status" value="1"/>
</dbReference>
<comment type="similarity">
    <text evidence="2 6">Belongs to the BI1 family.</text>
</comment>
<accession>A0A125U967</accession>
<dbReference type="InterPro" id="IPR006214">
    <property type="entry name" value="Bax_inhibitor_1-related"/>
</dbReference>
<dbReference type="Proteomes" id="UP000284123">
    <property type="component" value="Unassembled WGS sequence"/>
</dbReference>
<evidence type="ECO:0000313" key="9">
    <source>
        <dbReference type="EMBL" id="RNE31354.1"/>
    </source>
</evidence>
<dbReference type="Proteomes" id="UP000284716">
    <property type="component" value="Unassembled WGS sequence"/>
</dbReference>
<evidence type="ECO:0000256" key="1">
    <source>
        <dbReference type="ARBA" id="ARBA00004141"/>
    </source>
</evidence>
<dbReference type="EMBL" id="LKGI01000051">
    <property type="protein sequence ID" value="RNE31354.1"/>
    <property type="molecule type" value="Genomic_DNA"/>
</dbReference>
<dbReference type="KEGG" id="lce:LC2W_1885"/>
<dbReference type="KEGG" id="lcs:LCBD_1906"/>
<evidence type="ECO:0000256" key="3">
    <source>
        <dbReference type="ARBA" id="ARBA00022692"/>
    </source>
</evidence>
<feature type="transmembrane region" description="Helical" evidence="6">
    <location>
        <begin position="164"/>
        <end position="181"/>
    </location>
</feature>
<dbReference type="EMBL" id="PKQJ01000005">
    <property type="protein sequence ID" value="PLC46676.1"/>
    <property type="molecule type" value="Genomic_DNA"/>
</dbReference>
<evidence type="ECO:0000313" key="7">
    <source>
        <dbReference type="EMBL" id="PLC46676.1"/>
    </source>
</evidence>
<comment type="subcellular location">
    <subcellularLocation>
        <location evidence="1">Membrane</location>
        <topology evidence="1">Multi-pass membrane protein</topology>
    </subcellularLocation>
</comment>
<feature type="transmembrane region" description="Helical" evidence="6">
    <location>
        <begin position="110"/>
        <end position="130"/>
    </location>
</feature>
<feature type="transmembrane region" description="Helical" evidence="6">
    <location>
        <begin position="137"/>
        <end position="158"/>
    </location>
</feature>
<keyword evidence="3 6" id="KW-0812">Transmembrane</keyword>
<dbReference type="AlphaFoldDB" id="A0A0E2LUG6"/>
<proteinExistence type="inferred from homology"/>
<dbReference type="EMBL" id="LKFS01000047">
    <property type="protein sequence ID" value="RND82111.1"/>
    <property type="molecule type" value="Genomic_DNA"/>
</dbReference>
<feature type="transmembrane region" description="Helical" evidence="6">
    <location>
        <begin position="54"/>
        <end position="72"/>
    </location>
</feature>
<feature type="transmembrane region" description="Helical" evidence="6">
    <location>
        <begin position="84"/>
        <end position="104"/>
    </location>
</feature>
<gene>
    <name evidence="7" type="ORF">C0Q90_05910</name>
    <name evidence="8" type="ORF">FAM18157_01205</name>
    <name evidence="9" type="ORF">FAM6012_01235</name>
</gene>
<sequence length="236" mass="25487">MQERRVVNEAGLTQFFSRIYTLMGSGLVVTALVSYLLGFPFRAEYTSFVSGHPIVFWIMAFMPIILSFFVTGRRAQASPGYATVMFYLMSASFGFTFASVAMVADGTNLAVALATTAVVFLVMSMVGHFGKRDLSKAGNIAMVALFGIIIMSIVNAFIGSSGMQLLISYGVLIIFIVLTAWDTQRLKNLYLTTGNDGQAAVSEGSLAVLGALMLYLDFLNLFTAILQILGVGNNNN</sequence>
<dbReference type="GO" id="GO:0005886">
    <property type="term" value="C:plasma membrane"/>
    <property type="evidence" value="ECO:0007669"/>
    <property type="project" value="TreeGrafter"/>
</dbReference>
<evidence type="ECO:0000256" key="5">
    <source>
        <dbReference type="ARBA" id="ARBA00023136"/>
    </source>
</evidence>
<keyword evidence="5 6" id="KW-0472">Membrane</keyword>
<organism evidence="8 12">
    <name type="scientific">Lacticaseibacillus paracasei</name>
    <name type="common">Lactobacillus paracasei</name>
    <dbReference type="NCBI Taxonomy" id="1597"/>
    <lineage>
        <taxon>Bacteria</taxon>
        <taxon>Bacillati</taxon>
        <taxon>Bacillota</taxon>
        <taxon>Bacilli</taxon>
        <taxon>Lactobacillales</taxon>
        <taxon>Lactobacillaceae</taxon>
        <taxon>Lacticaseibacillus</taxon>
    </lineage>
</organism>
<evidence type="ECO:0000256" key="4">
    <source>
        <dbReference type="ARBA" id="ARBA00022989"/>
    </source>
</evidence>
<comment type="caution">
    <text evidence="8">The sequence shown here is derived from an EMBL/GenBank/DDBJ whole genome shotgun (WGS) entry which is preliminary data.</text>
</comment>
<dbReference type="PANTHER" id="PTHR23291:SF50">
    <property type="entry name" value="PROTEIN LIFEGUARD 4"/>
    <property type="match status" value="1"/>
</dbReference>
<evidence type="ECO:0000313" key="12">
    <source>
        <dbReference type="Proteomes" id="UP000284716"/>
    </source>
</evidence>
<dbReference type="CDD" id="cd10432">
    <property type="entry name" value="BI-1-like_bacterial"/>
    <property type="match status" value="1"/>
</dbReference>
<accession>A0A0E2LUG6</accession>
<dbReference type="PANTHER" id="PTHR23291">
    <property type="entry name" value="BAX INHIBITOR-RELATED"/>
    <property type="match status" value="1"/>
</dbReference>
<dbReference type="RefSeq" id="WP_003599006.1">
    <property type="nucleotide sequence ID" value="NC_010999.1"/>
</dbReference>
<evidence type="ECO:0000256" key="6">
    <source>
        <dbReference type="RuleBase" id="RU004379"/>
    </source>
</evidence>
<protein>
    <submittedName>
        <fullName evidence="7">BAX inhibitor (BI)-1/YccA family protein</fullName>
    </submittedName>
    <submittedName>
        <fullName evidence="8">Inner membrane protein YbhL</fullName>
    </submittedName>
</protein>
<evidence type="ECO:0000313" key="8">
    <source>
        <dbReference type="EMBL" id="RND82111.1"/>
    </source>
</evidence>
<keyword evidence="4 6" id="KW-1133">Transmembrane helix</keyword>
<feature type="transmembrane region" description="Helical" evidence="6">
    <location>
        <begin position="20"/>
        <end position="42"/>
    </location>
</feature>
<evidence type="ECO:0000256" key="2">
    <source>
        <dbReference type="ARBA" id="ARBA00010350"/>
    </source>
</evidence>
<reference evidence="11 12" key="1">
    <citation type="journal article" date="2018" name="Front. Microbiol.">
        <title>Conversion of Methionine to Cysteine in Lactobacillus paracasei Depends on the Highly Mobile cysK-ctl-cysE Gene Cluster.</title>
        <authorList>
            <person name="Wuthrich D."/>
            <person name="Irmler S."/>
            <person name="Berthoud H."/>
            <person name="Guggenbuhl B."/>
            <person name="Eugster E."/>
            <person name="Bruggmann R."/>
        </authorList>
    </citation>
    <scope>NUCLEOTIDE SEQUENCE [LARGE SCALE GENOMIC DNA]</scope>
    <source>
        <strain evidence="8 12">FAM18157</strain>
        <strain evidence="9 11">FAM6012</strain>
    </source>
</reference>